<gene>
    <name evidence="3" type="ORF">QG37_07421</name>
</gene>
<dbReference type="AlphaFoldDB" id="A0A0L0NQF3"/>
<dbReference type="Proteomes" id="UP000037122">
    <property type="component" value="Unassembled WGS sequence"/>
</dbReference>
<dbReference type="VEuPathDB" id="FungiDB:QG37_07421"/>
<comment type="caution">
    <text evidence="3">The sequence shown here is derived from an EMBL/GenBank/DDBJ whole genome shotgun (WGS) entry which is preliminary data.</text>
</comment>
<proteinExistence type="predicted"/>
<evidence type="ECO:0000313" key="3">
    <source>
        <dbReference type="EMBL" id="KND96293.1"/>
    </source>
</evidence>
<evidence type="ECO:0000256" key="1">
    <source>
        <dbReference type="SAM" id="Coils"/>
    </source>
</evidence>
<name>A0A0L0NQF3_CANAR</name>
<sequence length="381" mass="44728">MDPDGQIRSAVANIKDELQRILAITEVRDLDTKFEDFRALLIQEFNKKLRELKDKNKDLTYENKQLRKRLQAYEQNSPTKARSTKSVGSIPNLQYVSPINRKRKGSDEESEQQVMILSSPVKRPPQESSPADLAKRDLTSSQFNRLPTQYSEMELPKKLPRKLRKKDQGGPISSPIKNDFVVDDERVVANSEDEFQGLDEKEIGVPEHYTSLQRVAFLRNYYQMRLSDSKFKVNLSTNPITEKPWAPDDFRPNSAWRRPKRMESRVMTKEQERNYHEFFAQAGKGSRVEGPVWDKDDEDLHEEEVHRSQIMDKYLLPPGFMIGSFPTTQEQEEQKEYVRKRNEERVQRRLQSALAKEPGEFIFYEDVLNQYVARNQVVRDR</sequence>
<dbReference type="VEuPathDB" id="FungiDB:CJJ07_001417"/>
<accession>A0A0L0NQF3</accession>
<keyword evidence="1" id="KW-0175">Coiled coil</keyword>
<reference evidence="4" key="1">
    <citation type="journal article" date="2015" name="BMC Genomics">
        <title>Draft genome of a commonly misdiagnosed multidrug resistant pathogen Candida auris.</title>
        <authorList>
            <person name="Chatterjee S."/>
            <person name="Alampalli S.V."/>
            <person name="Nageshan R.K."/>
            <person name="Chettiar S.T."/>
            <person name="Joshi S."/>
            <person name="Tatu U.S."/>
        </authorList>
    </citation>
    <scope>NUCLEOTIDE SEQUENCE [LARGE SCALE GENOMIC DNA]</scope>
    <source>
        <strain evidence="4">6684</strain>
    </source>
</reference>
<evidence type="ECO:0000313" key="4">
    <source>
        <dbReference type="Proteomes" id="UP000037122"/>
    </source>
</evidence>
<dbReference type="EMBL" id="LGST01000057">
    <property type="protein sequence ID" value="KND96293.1"/>
    <property type="molecule type" value="Genomic_DNA"/>
</dbReference>
<feature type="region of interest" description="Disordered" evidence="2">
    <location>
        <begin position="96"/>
        <end position="142"/>
    </location>
</feature>
<dbReference type="VEuPathDB" id="FungiDB:B9J08_004628"/>
<protein>
    <recommendedName>
        <fullName evidence="5">DNA endonuclease activator Ctp1 C-terminal domain-containing protein</fullName>
    </recommendedName>
</protein>
<dbReference type="VEuPathDB" id="FungiDB:CJI96_0004522"/>
<evidence type="ECO:0000256" key="2">
    <source>
        <dbReference type="SAM" id="MobiDB-lite"/>
    </source>
</evidence>
<dbReference type="VEuPathDB" id="FungiDB:CJJ09_004641"/>
<dbReference type="VEuPathDB" id="FungiDB:CJI97_004824"/>
<feature type="coiled-coil region" evidence="1">
    <location>
        <begin position="42"/>
        <end position="76"/>
    </location>
</feature>
<evidence type="ECO:0008006" key="5">
    <source>
        <dbReference type="Google" id="ProtNLM"/>
    </source>
</evidence>
<organism evidence="3 4">
    <name type="scientific">Candidozyma auris</name>
    <name type="common">Yeast</name>
    <name type="synonym">Candida auris</name>
    <dbReference type="NCBI Taxonomy" id="498019"/>
    <lineage>
        <taxon>Eukaryota</taxon>
        <taxon>Fungi</taxon>
        <taxon>Dikarya</taxon>
        <taxon>Ascomycota</taxon>
        <taxon>Saccharomycotina</taxon>
        <taxon>Pichiomycetes</taxon>
        <taxon>Metschnikowiaceae</taxon>
        <taxon>Candidozyma</taxon>
    </lineage>
</organism>